<proteinExistence type="inferred from homology"/>
<dbReference type="Pfam" id="PF01370">
    <property type="entry name" value="Epimerase"/>
    <property type="match status" value="1"/>
</dbReference>
<feature type="domain" description="DUF1731" evidence="3">
    <location>
        <begin position="253"/>
        <end position="299"/>
    </location>
</feature>
<feature type="domain" description="NAD-dependent epimerase/dehydratase" evidence="2">
    <location>
        <begin position="3"/>
        <end position="224"/>
    </location>
</feature>
<dbReference type="Pfam" id="PF08338">
    <property type="entry name" value="DUF1731"/>
    <property type="match status" value="1"/>
</dbReference>
<evidence type="ECO:0000256" key="1">
    <source>
        <dbReference type="ARBA" id="ARBA00009353"/>
    </source>
</evidence>
<comment type="caution">
    <text evidence="4">The sequence shown here is derived from an EMBL/GenBank/DDBJ whole genome shotgun (WGS) entry which is preliminary data.</text>
</comment>
<dbReference type="PANTHER" id="PTHR11092">
    <property type="entry name" value="SUGAR NUCLEOTIDE EPIMERASE RELATED"/>
    <property type="match status" value="1"/>
</dbReference>
<dbReference type="NCBIfam" id="TIGR01777">
    <property type="entry name" value="yfcH"/>
    <property type="match status" value="1"/>
</dbReference>
<dbReference type="SUPFAM" id="SSF51735">
    <property type="entry name" value="NAD(P)-binding Rossmann-fold domains"/>
    <property type="match status" value="1"/>
</dbReference>
<dbReference type="EMBL" id="JAUFQU010000001">
    <property type="protein sequence ID" value="MDN3707875.1"/>
    <property type="molecule type" value="Genomic_DNA"/>
</dbReference>
<dbReference type="InterPro" id="IPR036291">
    <property type="entry name" value="NAD(P)-bd_dom_sf"/>
</dbReference>
<dbReference type="RefSeq" id="WP_290363826.1">
    <property type="nucleotide sequence ID" value="NZ_JAUFQU010000001.1"/>
</dbReference>
<keyword evidence="5" id="KW-1185">Reference proteome</keyword>
<evidence type="ECO:0000259" key="3">
    <source>
        <dbReference type="Pfam" id="PF08338"/>
    </source>
</evidence>
<dbReference type="InterPro" id="IPR001509">
    <property type="entry name" value="Epimerase_deHydtase"/>
</dbReference>
<protein>
    <submittedName>
        <fullName evidence="4">TIGR01777 family oxidoreductase</fullName>
    </submittedName>
</protein>
<dbReference type="InterPro" id="IPR010099">
    <property type="entry name" value="SDR39U1"/>
</dbReference>
<evidence type="ECO:0000313" key="4">
    <source>
        <dbReference type="EMBL" id="MDN3707875.1"/>
    </source>
</evidence>
<dbReference type="Gene3D" id="3.40.50.720">
    <property type="entry name" value="NAD(P)-binding Rossmann-like Domain"/>
    <property type="match status" value="1"/>
</dbReference>
<dbReference type="InterPro" id="IPR013549">
    <property type="entry name" value="DUF1731"/>
</dbReference>
<reference evidence="5" key="1">
    <citation type="journal article" date="2019" name="Int. J. Syst. Evol. Microbiol.">
        <title>The Global Catalogue of Microorganisms (GCM) 10K type strain sequencing project: providing services to taxonomists for standard genome sequencing and annotation.</title>
        <authorList>
            <consortium name="The Broad Institute Genomics Platform"/>
            <consortium name="The Broad Institute Genome Sequencing Center for Infectious Disease"/>
            <person name="Wu L."/>
            <person name="Ma J."/>
        </authorList>
    </citation>
    <scope>NUCLEOTIDE SEQUENCE [LARGE SCALE GENOMIC DNA]</scope>
    <source>
        <strain evidence="5">CECT 7184</strain>
    </source>
</reference>
<evidence type="ECO:0000259" key="2">
    <source>
        <dbReference type="Pfam" id="PF01370"/>
    </source>
</evidence>
<name>A0ABT8CXJ0_9FLAO</name>
<gene>
    <name evidence="4" type="ORF">QW060_12230</name>
</gene>
<sequence>MKILITGATGFVGSALTKKLLEKGHQIHYLTTSEKKIENHSNYKGFLWNVAKQEIDNNCFEGVDIIVNLAGKSINSRWNAKNKKEIMESRVQASHLLFRSLSVIDHTVVQVISASAIGFYPSDYEVCYTEKQQQANPEFLGQVCKLWEAHNLKFSELGIQSTIFRFGLILSADEGALPQFTKLIRLNLGSCLGSGKQWYSWIHYEDVIGMLIYGIEQQLSGIYNCVAPHPLRQKEFLNTIAKQLHKVNWLPRVPELFLKIVLGEKHQLVTDSQQVSSEKIVNKGFEFKFPVLKKALADIYKED</sequence>
<dbReference type="PANTHER" id="PTHR11092:SF0">
    <property type="entry name" value="EPIMERASE FAMILY PROTEIN SDR39U1"/>
    <property type="match status" value="1"/>
</dbReference>
<organism evidence="4 5">
    <name type="scientific">Paenimyroides ceti</name>
    <dbReference type="NCBI Taxonomy" id="395087"/>
    <lineage>
        <taxon>Bacteria</taxon>
        <taxon>Pseudomonadati</taxon>
        <taxon>Bacteroidota</taxon>
        <taxon>Flavobacteriia</taxon>
        <taxon>Flavobacteriales</taxon>
        <taxon>Flavobacteriaceae</taxon>
        <taxon>Paenimyroides</taxon>
    </lineage>
</organism>
<evidence type="ECO:0000313" key="5">
    <source>
        <dbReference type="Proteomes" id="UP001242368"/>
    </source>
</evidence>
<accession>A0ABT8CXJ0</accession>
<comment type="similarity">
    <text evidence="1">Belongs to the NAD(P)-dependent epimerase/dehydratase family. SDR39U1 subfamily.</text>
</comment>
<dbReference type="Proteomes" id="UP001242368">
    <property type="component" value="Unassembled WGS sequence"/>
</dbReference>